<sequence>MGESTPEGQRSIAERLDWLIREVYPGQRDIERKIAQLSQEYEAKHPGVPTITHQTVANIRSGKSTNPGINAVRALANAFGVKVSYFLDDQPAASPTDEPATMAQPVAPTLDQRLNLLFEVVHPKGRDAFTNNEVAEVIAERGGKVTAEEIKALREGTWDPSDYEGFGALADFFRVPVTYFTDGEAAIKIAAGLNRLSALKAFGVRTIVMRLVNEIDPEALEAVVPLMERLARTERRQRM</sequence>
<organism evidence="2 3">
    <name type="scientific">Streptomyces montanus</name>
    <dbReference type="NCBI Taxonomy" id="2580423"/>
    <lineage>
        <taxon>Bacteria</taxon>
        <taxon>Bacillati</taxon>
        <taxon>Actinomycetota</taxon>
        <taxon>Actinomycetes</taxon>
        <taxon>Kitasatosporales</taxon>
        <taxon>Streptomycetaceae</taxon>
        <taxon>Streptomyces</taxon>
    </lineage>
</organism>
<gene>
    <name evidence="2" type="ORF">FE633_11270</name>
</gene>
<dbReference type="SUPFAM" id="SSF47413">
    <property type="entry name" value="lambda repressor-like DNA-binding domains"/>
    <property type="match status" value="1"/>
</dbReference>
<dbReference type="PROSITE" id="PS50943">
    <property type="entry name" value="HTH_CROC1"/>
    <property type="match status" value="1"/>
</dbReference>
<dbReference type="InterPro" id="IPR001387">
    <property type="entry name" value="Cro/C1-type_HTH"/>
</dbReference>
<dbReference type="Gene3D" id="1.10.260.40">
    <property type="entry name" value="lambda repressor-like DNA-binding domains"/>
    <property type="match status" value="2"/>
</dbReference>
<evidence type="ECO:0000259" key="1">
    <source>
        <dbReference type="PROSITE" id="PS50943"/>
    </source>
</evidence>
<dbReference type="AlphaFoldDB" id="A0A5R9FQB3"/>
<feature type="domain" description="HTH cro/C1-type" evidence="1">
    <location>
        <begin position="51"/>
        <end position="86"/>
    </location>
</feature>
<evidence type="ECO:0000313" key="3">
    <source>
        <dbReference type="Proteomes" id="UP000305906"/>
    </source>
</evidence>
<dbReference type="Proteomes" id="UP000305906">
    <property type="component" value="Unassembled WGS sequence"/>
</dbReference>
<dbReference type="RefSeq" id="WP_138044991.1">
    <property type="nucleotide sequence ID" value="NZ_VBZC01000010.1"/>
</dbReference>
<accession>A0A5R9FQB3</accession>
<dbReference type="InterPro" id="IPR010982">
    <property type="entry name" value="Lambda_DNA-bd_dom_sf"/>
</dbReference>
<evidence type="ECO:0000313" key="2">
    <source>
        <dbReference type="EMBL" id="TLS46117.1"/>
    </source>
</evidence>
<keyword evidence="3" id="KW-1185">Reference proteome</keyword>
<proteinExistence type="predicted"/>
<dbReference type="EMBL" id="VBZC01000010">
    <property type="protein sequence ID" value="TLS46117.1"/>
    <property type="molecule type" value="Genomic_DNA"/>
</dbReference>
<protein>
    <submittedName>
        <fullName evidence="2">Helix-turn-helix transcriptional regulator</fullName>
    </submittedName>
</protein>
<comment type="caution">
    <text evidence="2">The sequence shown here is derived from an EMBL/GenBank/DDBJ whole genome shotgun (WGS) entry which is preliminary data.</text>
</comment>
<name>A0A5R9FQB3_9ACTN</name>
<dbReference type="GO" id="GO:0003677">
    <property type="term" value="F:DNA binding"/>
    <property type="evidence" value="ECO:0007669"/>
    <property type="project" value="InterPro"/>
</dbReference>
<reference evidence="2 3" key="1">
    <citation type="submission" date="2019-05" db="EMBL/GenBank/DDBJ databases">
        <title>Streptomyces sp. NEAU-C151, a novel actinomycete isolated from soil.</title>
        <authorList>
            <person name="Han L."/>
            <person name="Jiang H."/>
        </authorList>
    </citation>
    <scope>NUCLEOTIDE SEQUENCE [LARGE SCALE GENOMIC DNA]</scope>
    <source>
        <strain evidence="2 3">NEAU-C151</strain>
    </source>
</reference>